<organism evidence="1 2">
    <name type="scientific">Krasilnikovia cinnamomea</name>
    <dbReference type="NCBI Taxonomy" id="349313"/>
    <lineage>
        <taxon>Bacteria</taxon>
        <taxon>Bacillati</taxon>
        <taxon>Actinomycetota</taxon>
        <taxon>Actinomycetes</taxon>
        <taxon>Micromonosporales</taxon>
        <taxon>Micromonosporaceae</taxon>
        <taxon>Krasilnikovia</taxon>
    </lineage>
</organism>
<accession>A0A4Q7ZE90</accession>
<comment type="caution">
    <text evidence="1">The sequence shown here is derived from an EMBL/GenBank/DDBJ whole genome shotgun (WGS) entry which is preliminary data.</text>
</comment>
<dbReference type="RefSeq" id="WP_165449357.1">
    <property type="nucleotide sequence ID" value="NZ_SHKY01000001.1"/>
</dbReference>
<proteinExistence type="predicted"/>
<keyword evidence="2" id="KW-1185">Reference proteome</keyword>
<evidence type="ECO:0000313" key="1">
    <source>
        <dbReference type="EMBL" id="RZU48551.1"/>
    </source>
</evidence>
<dbReference type="EMBL" id="SHKY01000001">
    <property type="protein sequence ID" value="RZU48551.1"/>
    <property type="molecule type" value="Genomic_DNA"/>
</dbReference>
<dbReference type="Proteomes" id="UP000292564">
    <property type="component" value="Unassembled WGS sequence"/>
</dbReference>
<protein>
    <recommendedName>
        <fullName evidence="3">AlpA family transcriptional regulator</fullName>
    </recommendedName>
</protein>
<dbReference type="AlphaFoldDB" id="A0A4Q7ZE90"/>
<name>A0A4Q7ZE90_9ACTN</name>
<sequence length="71" mass="8107">MGKKLNLMGAHEIRVRLGGISRQRAYQLTSRRDFPAPVAELAMGNVWLAEDVEAWIKERRRPVASDNDDED</sequence>
<evidence type="ECO:0008006" key="3">
    <source>
        <dbReference type="Google" id="ProtNLM"/>
    </source>
</evidence>
<reference evidence="1 2" key="1">
    <citation type="submission" date="2019-02" db="EMBL/GenBank/DDBJ databases">
        <title>Sequencing the genomes of 1000 actinobacteria strains.</title>
        <authorList>
            <person name="Klenk H.-P."/>
        </authorList>
    </citation>
    <scope>NUCLEOTIDE SEQUENCE [LARGE SCALE GENOMIC DNA]</scope>
    <source>
        <strain evidence="1 2">DSM 45162</strain>
    </source>
</reference>
<gene>
    <name evidence="1" type="ORF">EV385_0268</name>
</gene>
<evidence type="ECO:0000313" key="2">
    <source>
        <dbReference type="Proteomes" id="UP000292564"/>
    </source>
</evidence>